<comment type="caution">
    <text evidence="2">The sequence shown here is derived from an EMBL/GenBank/DDBJ whole genome shotgun (WGS) entry which is preliminary data.</text>
</comment>
<feature type="transmembrane region" description="Helical" evidence="1">
    <location>
        <begin position="89"/>
        <end position="111"/>
    </location>
</feature>
<keyword evidence="1" id="KW-1133">Transmembrane helix</keyword>
<evidence type="ECO:0000256" key="1">
    <source>
        <dbReference type="SAM" id="Phobius"/>
    </source>
</evidence>
<name>A0A2P5B2V8_PARAD</name>
<sequence>MTAAIFTITMTATLFTIVMTAALFTIAMTVALFTSIHTYINSLPLEDLISITSSHTSHLIAYIAIIVFTDNHIPPYEYTYYLELMNSKNFISAYVERTLLIIMVLTPIFGFPRSSSAIDIIQHTSYINAKPVHVYKLTATNYDTSSFMASLEISGMP</sequence>
<accession>A0A2P5B2V8</accession>
<keyword evidence="3" id="KW-1185">Reference proteome</keyword>
<gene>
    <name evidence="2" type="ORF">PanWU01x14_276610</name>
</gene>
<dbReference type="AlphaFoldDB" id="A0A2P5B2V8"/>
<evidence type="ECO:0000313" key="3">
    <source>
        <dbReference type="Proteomes" id="UP000237105"/>
    </source>
</evidence>
<proteinExistence type="predicted"/>
<feature type="transmembrane region" description="Helical" evidence="1">
    <location>
        <begin position="12"/>
        <end position="36"/>
    </location>
</feature>
<feature type="transmembrane region" description="Helical" evidence="1">
    <location>
        <begin position="48"/>
        <end position="69"/>
    </location>
</feature>
<organism evidence="2 3">
    <name type="scientific">Parasponia andersonii</name>
    <name type="common">Sponia andersonii</name>
    <dbReference type="NCBI Taxonomy" id="3476"/>
    <lineage>
        <taxon>Eukaryota</taxon>
        <taxon>Viridiplantae</taxon>
        <taxon>Streptophyta</taxon>
        <taxon>Embryophyta</taxon>
        <taxon>Tracheophyta</taxon>
        <taxon>Spermatophyta</taxon>
        <taxon>Magnoliopsida</taxon>
        <taxon>eudicotyledons</taxon>
        <taxon>Gunneridae</taxon>
        <taxon>Pentapetalae</taxon>
        <taxon>rosids</taxon>
        <taxon>fabids</taxon>
        <taxon>Rosales</taxon>
        <taxon>Cannabaceae</taxon>
        <taxon>Parasponia</taxon>
    </lineage>
</organism>
<dbReference type="Proteomes" id="UP000237105">
    <property type="component" value="Unassembled WGS sequence"/>
</dbReference>
<keyword evidence="1" id="KW-0472">Membrane</keyword>
<protein>
    <submittedName>
        <fullName evidence="2">Uncharacterized protein</fullName>
    </submittedName>
</protein>
<reference evidence="3" key="1">
    <citation type="submission" date="2016-06" db="EMBL/GenBank/DDBJ databases">
        <title>Parallel loss of symbiosis genes in relatives of nitrogen-fixing non-legume Parasponia.</title>
        <authorList>
            <person name="Van Velzen R."/>
            <person name="Holmer R."/>
            <person name="Bu F."/>
            <person name="Rutten L."/>
            <person name="Van Zeijl A."/>
            <person name="Liu W."/>
            <person name="Santuari L."/>
            <person name="Cao Q."/>
            <person name="Sharma T."/>
            <person name="Shen D."/>
            <person name="Roswanjaya Y."/>
            <person name="Wardhani T."/>
            <person name="Kalhor M.S."/>
            <person name="Jansen J."/>
            <person name="Van den Hoogen J."/>
            <person name="Gungor B."/>
            <person name="Hartog M."/>
            <person name="Hontelez J."/>
            <person name="Verver J."/>
            <person name="Yang W.-C."/>
            <person name="Schijlen E."/>
            <person name="Repin R."/>
            <person name="Schilthuizen M."/>
            <person name="Schranz E."/>
            <person name="Heidstra R."/>
            <person name="Miyata K."/>
            <person name="Fedorova E."/>
            <person name="Kohlen W."/>
            <person name="Bisseling T."/>
            <person name="Smit S."/>
            <person name="Geurts R."/>
        </authorList>
    </citation>
    <scope>NUCLEOTIDE SEQUENCE [LARGE SCALE GENOMIC DNA]</scope>
    <source>
        <strain evidence="3">cv. WU1-14</strain>
    </source>
</reference>
<evidence type="ECO:0000313" key="2">
    <source>
        <dbReference type="EMBL" id="PON43109.1"/>
    </source>
</evidence>
<keyword evidence="1" id="KW-0812">Transmembrane</keyword>
<dbReference type="EMBL" id="JXTB01000377">
    <property type="protein sequence ID" value="PON43109.1"/>
    <property type="molecule type" value="Genomic_DNA"/>
</dbReference>